<evidence type="ECO:0000313" key="5">
    <source>
        <dbReference type="Proteomes" id="UP000808337"/>
    </source>
</evidence>
<dbReference type="InterPro" id="IPR000825">
    <property type="entry name" value="SUF_FeS_clus_asmbl_SufBD_core"/>
</dbReference>
<feature type="domain" description="SUF system FeS cluster assembly SufBD core" evidence="2">
    <location>
        <begin position="181"/>
        <end position="412"/>
    </location>
</feature>
<accession>A0A9D7SSY2</accession>
<dbReference type="Pfam" id="PF01458">
    <property type="entry name" value="SUFBD_core"/>
    <property type="match status" value="1"/>
</dbReference>
<dbReference type="InterPro" id="IPR037284">
    <property type="entry name" value="SUF_FeS_clus_asmbl_SufBD_sf"/>
</dbReference>
<dbReference type="AlphaFoldDB" id="A0A9D7SSY2"/>
<dbReference type="PANTHER" id="PTHR43575">
    <property type="entry name" value="PROTEIN ABCI7, CHLOROPLASTIC"/>
    <property type="match status" value="1"/>
</dbReference>
<evidence type="ECO:0000259" key="3">
    <source>
        <dbReference type="Pfam" id="PF19295"/>
    </source>
</evidence>
<sequence length="437" mass="49382">MSEQENIVDHLSILFRNAEAGLNGMSGSAMHQFQRKSFEALKSVQFPDKKHEDWRYTSVQKLISPKFKLAEYQPTSTVPSVPGLDSYVIHVINGKVMLASIDPRLAEQGLRIIPLYEAFENSSWKEVFGEFLSSSAPSANRAFELLNFSFNSNGFFLSIPKNTKIDLPIEIRIVHDDPEISFSHPLFFIRCGIGSQVELIERFENNSQPKNHTSEALINSLGYLYLENNAVVRHIKWQELPSTQNLVYKLFVTQQRDSRFETFAFDNGGLLTRNNVEIELEAQHTYTSLQGGFIATGQQSMDHQTRINHKAPHCESHELYKGIIDDQASAAFNGKVLVHKDAQKTNAFQQNDTLVLSKFALMNSKPQLEIFADDVKCSHGATIGQLDEKALFYLMSRGLPAGKAKHMLKKAFIAEVLDRMPNESMRNYISSQMGIGE</sequence>
<dbReference type="InterPro" id="IPR045595">
    <property type="entry name" value="SufBD_N"/>
</dbReference>
<evidence type="ECO:0000259" key="2">
    <source>
        <dbReference type="Pfam" id="PF01458"/>
    </source>
</evidence>
<evidence type="ECO:0000256" key="1">
    <source>
        <dbReference type="ARBA" id="ARBA00043967"/>
    </source>
</evidence>
<name>A0A9D7SSY2_9BACT</name>
<dbReference type="Pfam" id="PF19295">
    <property type="entry name" value="SufBD_N"/>
    <property type="match status" value="1"/>
</dbReference>
<gene>
    <name evidence="4" type="primary">sufD</name>
    <name evidence="4" type="ORF">IPP15_03135</name>
</gene>
<dbReference type="InterPro" id="IPR011542">
    <property type="entry name" value="SUF_FeS_clus_asmbl_SufD"/>
</dbReference>
<reference evidence="4 5" key="1">
    <citation type="submission" date="2020-10" db="EMBL/GenBank/DDBJ databases">
        <title>Connecting structure to function with the recovery of over 1000 high-quality activated sludge metagenome-assembled genomes encoding full-length rRNA genes using long-read sequencing.</title>
        <authorList>
            <person name="Singleton C.M."/>
            <person name="Petriglieri F."/>
            <person name="Kristensen J.M."/>
            <person name="Kirkegaard R.H."/>
            <person name="Michaelsen T.Y."/>
            <person name="Andersen M.H."/>
            <person name="Karst S.M."/>
            <person name="Dueholm M.S."/>
            <person name="Nielsen P.H."/>
            <person name="Albertsen M."/>
        </authorList>
    </citation>
    <scope>NUCLEOTIDE SEQUENCE [LARGE SCALE GENOMIC DNA]</scope>
    <source>
        <strain evidence="4">Ribe_18-Q3-R11-54_MAXAC.273</strain>
    </source>
</reference>
<dbReference type="EMBL" id="JADKGY010000001">
    <property type="protein sequence ID" value="MBK9981413.1"/>
    <property type="molecule type" value="Genomic_DNA"/>
</dbReference>
<dbReference type="InterPro" id="IPR055346">
    <property type="entry name" value="Fe-S_cluster_assembly_SufBD"/>
</dbReference>
<dbReference type="GO" id="GO:0016226">
    <property type="term" value="P:iron-sulfur cluster assembly"/>
    <property type="evidence" value="ECO:0007669"/>
    <property type="project" value="InterPro"/>
</dbReference>
<comment type="caution">
    <text evidence="4">The sequence shown here is derived from an EMBL/GenBank/DDBJ whole genome shotgun (WGS) entry which is preliminary data.</text>
</comment>
<feature type="domain" description="SUF system FeS cluster assembly SufBD N-terminal" evidence="3">
    <location>
        <begin position="10"/>
        <end position="171"/>
    </location>
</feature>
<dbReference type="NCBIfam" id="TIGR01981">
    <property type="entry name" value="sufD"/>
    <property type="match status" value="1"/>
</dbReference>
<protein>
    <submittedName>
        <fullName evidence="4">Fe-S cluster assembly protein SufD</fullName>
    </submittedName>
</protein>
<proteinExistence type="inferred from homology"/>
<organism evidence="4 5">
    <name type="scientific">Candidatus Opimibacter skivensis</name>
    <dbReference type="NCBI Taxonomy" id="2982028"/>
    <lineage>
        <taxon>Bacteria</taxon>
        <taxon>Pseudomonadati</taxon>
        <taxon>Bacteroidota</taxon>
        <taxon>Saprospiria</taxon>
        <taxon>Saprospirales</taxon>
        <taxon>Saprospiraceae</taxon>
        <taxon>Candidatus Opimibacter</taxon>
    </lineage>
</organism>
<evidence type="ECO:0000313" key="4">
    <source>
        <dbReference type="EMBL" id="MBK9981413.1"/>
    </source>
</evidence>
<dbReference type="PANTHER" id="PTHR43575:SF1">
    <property type="entry name" value="PROTEIN ABCI7, CHLOROPLASTIC"/>
    <property type="match status" value="1"/>
</dbReference>
<dbReference type="Proteomes" id="UP000808337">
    <property type="component" value="Unassembled WGS sequence"/>
</dbReference>
<dbReference type="SUPFAM" id="SSF101960">
    <property type="entry name" value="Stabilizer of iron transporter SufD"/>
    <property type="match status" value="1"/>
</dbReference>
<comment type="similarity">
    <text evidence="1">Belongs to the iron-sulfur cluster assembly SufBD family.</text>
</comment>